<reference evidence="1 2" key="1">
    <citation type="submission" date="2020-08" db="EMBL/GenBank/DDBJ databases">
        <title>Sequencing the genomes of 1000 actinobacteria strains.</title>
        <authorList>
            <person name="Klenk H.-P."/>
        </authorList>
    </citation>
    <scope>NUCLEOTIDE SEQUENCE [LARGE SCALE GENOMIC DNA]</scope>
    <source>
        <strain evidence="1 2">DSM 44320</strain>
    </source>
</reference>
<dbReference type="RefSeq" id="WP_183651394.1">
    <property type="nucleotide sequence ID" value="NZ_BAAAXX010000081.1"/>
</dbReference>
<sequence length="127" mass="14536">MHPDEAEVLAKTNWRLMREALGRLRLSASEQLEWIDSMGCSLDELALEFDDAYQPSWLSREAGWLSDELAEYFDKIDQHLSELTDDGPFPWSAEGLRSHPTWERLRSLASDALDLMPPEPWSSSSTP</sequence>
<name>A0A7W5YPU8_9ACTN</name>
<comment type="caution">
    <text evidence="1">The sequence shown here is derived from an EMBL/GenBank/DDBJ whole genome shotgun (WGS) entry which is preliminary data.</text>
</comment>
<keyword evidence="2" id="KW-1185">Reference proteome</keyword>
<dbReference type="GeneID" id="95391098"/>
<dbReference type="AlphaFoldDB" id="A0A7W5YPU8"/>
<evidence type="ECO:0000313" key="1">
    <source>
        <dbReference type="EMBL" id="MBB3728887.1"/>
    </source>
</evidence>
<protein>
    <submittedName>
        <fullName evidence="1">Uncharacterized protein</fullName>
    </submittedName>
</protein>
<evidence type="ECO:0000313" key="2">
    <source>
        <dbReference type="Proteomes" id="UP000579945"/>
    </source>
</evidence>
<dbReference type="EMBL" id="JACIBV010000001">
    <property type="protein sequence ID" value="MBB3728887.1"/>
    <property type="molecule type" value="Genomic_DNA"/>
</dbReference>
<gene>
    <name evidence="1" type="ORF">FHR33_004747</name>
</gene>
<dbReference type="Proteomes" id="UP000579945">
    <property type="component" value="Unassembled WGS sequence"/>
</dbReference>
<organism evidence="1 2">
    <name type="scientific">Nonomuraea dietziae</name>
    <dbReference type="NCBI Taxonomy" id="65515"/>
    <lineage>
        <taxon>Bacteria</taxon>
        <taxon>Bacillati</taxon>
        <taxon>Actinomycetota</taxon>
        <taxon>Actinomycetes</taxon>
        <taxon>Streptosporangiales</taxon>
        <taxon>Streptosporangiaceae</taxon>
        <taxon>Nonomuraea</taxon>
    </lineage>
</organism>
<accession>A0A7W5YPU8</accession>
<proteinExistence type="predicted"/>